<dbReference type="EMBL" id="CP077713">
    <property type="protein sequence ID" value="QXJ35868.1"/>
    <property type="molecule type" value="Genomic_DNA"/>
</dbReference>
<sequence>MVNFAVWLDGVILKIDLTDSLYKIYNGDKISLPITYDINDDWLKIYDQIREVELAILSPYDETTTKTILERINLKPSYVIANRGRTKPSKEPYRILIEVTRWDPLQIVTLASSPLDLLSARFFDSRIKVICVKRYQDCSKYSPFLYSANLEDAISSLKRLKVIR</sequence>
<protein>
    <submittedName>
        <fullName evidence="1">Uncharacterized protein</fullName>
    </submittedName>
</protein>
<accession>A0A8F5BWN9</accession>
<gene>
    <name evidence="1" type="ORF">J5U21_02390</name>
    <name evidence="2" type="ORF">J5U22_02415</name>
</gene>
<reference evidence="1 4" key="1">
    <citation type="journal article" date="2021" name="Environ. Microbiol.">
        <title>New insights into the diversity and evolution of the archaeal mobilome from three complete genomes of Saccharolobus shibatae.</title>
        <authorList>
            <person name="Medvedeva S."/>
            <person name="Brandt D."/>
            <person name="Cvirkaite-Krupovic V."/>
            <person name="Liu Y."/>
            <person name="Severinov K."/>
            <person name="Ishino S."/>
            <person name="Ishino Y."/>
            <person name="Prangishvili D."/>
            <person name="Kalinowski J."/>
            <person name="Krupovic M."/>
        </authorList>
    </citation>
    <scope>NUCLEOTIDE SEQUENCE</scope>
    <source>
        <strain evidence="1">BEU9</strain>
        <strain evidence="2 4">S38A</strain>
    </source>
</reference>
<dbReference type="Proteomes" id="UP000694036">
    <property type="component" value="Chromosome"/>
</dbReference>
<dbReference type="RefSeq" id="WP_218258326.1">
    <property type="nucleotide sequence ID" value="NZ_CP077713.1"/>
</dbReference>
<organism evidence="1 3">
    <name type="scientific">Saccharolobus shibatae</name>
    <dbReference type="NCBI Taxonomy" id="2286"/>
    <lineage>
        <taxon>Archaea</taxon>
        <taxon>Thermoproteota</taxon>
        <taxon>Thermoprotei</taxon>
        <taxon>Sulfolobales</taxon>
        <taxon>Sulfolobaceae</taxon>
        <taxon>Saccharolobus</taxon>
    </lineage>
</organism>
<name>A0A8F5BWN9_9CREN</name>
<proteinExistence type="predicted"/>
<evidence type="ECO:0000313" key="4">
    <source>
        <dbReference type="Proteomes" id="UP000694036"/>
    </source>
</evidence>
<keyword evidence="4" id="KW-1185">Reference proteome</keyword>
<dbReference type="Proteomes" id="UP000693941">
    <property type="component" value="Chromosome"/>
</dbReference>
<evidence type="ECO:0000313" key="2">
    <source>
        <dbReference type="EMBL" id="QXJ35868.1"/>
    </source>
</evidence>
<evidence type="ECO:0000313" key="3">
    <source>
        <dbReference type="Proteomes" id="UP000693941"/>
    </source>
</evidence>
<dbReference type="GeneID" id="65560805"/>
<dbReference type="EMBL" id="CP077715">
    <property type="protein sequence ID" value="QXJ32739.1"/>
    <property type="molecule type" value="Genomic_DNA"/>
</dbReference>
<dbReference type="AlphaFoldDB" id="A0A8F5BWN9"/>
<evidence type="ECO:0000313" key="1">
    <source>
        <dbReference type="EMBL" id="QXJ32739.1"/>
    </source>
</evidence>